<comment type="caution">
    <text evidence="1">The sequence shown here is derived from an EMBL/GenBank/DDBJ whole genome shotgun (WGS) entry which is preliminary data.</text>
</comment>
<sequence length="724" mass="75616">MAPVTWSRLGSPSEVAWARTAGDAAVIVAGTAGGHLYLRRREEAGWRWEHVGAPPGAAEVLGATLLAAEGSSAVTPIVVGDDLRVWLYRPGAATPWIGLDGPVPDPDLPFFAACGDIAVSTSHGGAAPQHRLVVSSPSGQPWTRRGIEPGATWFRLAPDADWIAVELATALASAASDQEPQPHIFAVSQDPETSASRLRVAVLENSRWIWTDLGGPPPGADLSVDGLSATSVRDGGGRLQACAIVRQTITGDVGMVIGSGRDWQWTGLGRPPVPNDLSAAVVAEKGPAPQPGDEPFVVARAGHRLWTRSRTGAWTDRGTTPQDAAVVDPTSAFEAAAPDGRRRVWSTGVSWESDLWTFESDDAGVRWEDHGRPGSVTAVLGVSIGPGMMYVVDENGAVWSCDVWGNPSDGFVNPGAWTFHGPPAPGVTAALGVGVLNMEGSEPRPTWVFVVGGDGRLWARTAGDEGGEATWSWVDHGAPAGRPIRTGAPPVAVDVFGGPPAVHVLADDGRLWMRRISGGEWRWTDRGVPQGQLIFAIAGAAAPPSEAGPQPVVAAVTGDGHLWISVPDGDAFRWSDLGTPTPTEKIVVGIGAEAVSDDSPAVDIVVVSSPSGQVWSSRWEPGRPPLWTAHGRPADARIRAGVGTVRDPDEAGCLISVIGNDQQVWATSSTAPGAWSRWDPRSATTIVQGRAVLLGGRPCAAVLDDGRRVHVVTVAVSPDDGGMS</sequence>
<reference evidence="1 2" key="1">
    <citation type="submission" date="2019-03" db="EMBL/GenBank/DDBJ databases">
        <title>Draft genome sequences of novel Actinobacteria.</title>
        <authorList>
            <person name="Sahin N."/>
            <person name="Ay H."/>
            <person name="Saygin H."/>
        </authorList>
    </citation>
    <scope>NUCLEOTIDE SEQUENCE [LARGE SCALE GENOMIC DNA]</scope>
    <source>
        <strain evidence="1 2">H3C3</strain>
    </source>
</reference>
<name>A0A4R5C8G1_9ACTN</name>
<protein>
    <submittedName>
        <fullName evidence="1">Uncharacterized protein</fullName>
    </submittedName>
</protein>
<organism evidence="1 2">
    <name type="scientific">Actinomadura rubrisoli</name>
    <dbReference type="NCBI Taxonomy" id="2530368"/>
    <lineage>
        <taxon>Bacteria</taxon>
        <taxon>Bacillati</taxon>
        <taxon>Actinomycetota</taxon>
        <taxon>Actinomycetes</taxon>
        <taxon>Streptosporangiales</taxon>
        <taxon>Thermomonosporaceae</taxon>
        <taxon>Actinomadura</taxon>
    </lineage>
</organism>
<keyword evidence="2" id="KW-1185">Reference proteome</keyword>
<dbReference type="OrthoDB" id="9816502at2"/>
<evidence type="ECO:0000313" key="2">
    <source>
        <dbReference type="Proteomes" id="UP000294513"/>
    </source>
</evidence>
<dbReference type="SUPFAM" id="SSF89372">
    <property type="entry name" value="Fucose-specific lectin"/>
    <property type="match status" value="1"/>
</dbReference>
<gene>
    <name evidence="1" type="ORF">E1298_09805</name>
</gene>
<dbReference type="AlphaFoldDB" id="A0A4R5C8G1"/>
<proteinExistence type="predicted"/>
<evidence type="ECO:0000313" key="1">
    <source>
        <dbReference type="EMBL" id="TDD93344.1"/>
    </source>
</evidence>
<accession>A0A4R5C8G1</accession>
<dbReference type="EMBL" id="SMKU01000033">
    <property type="protein sequence ID" value="TDD93344.1"/>
    <property type="molecule type" value="Genomic_DNA"/>
</dbReference>
<dbReference type="RefSeq" id="WP_131891442.1">
    <property type="nucleotide sequence ID" value="NZ_SMKU01000033.1"/>
</dbReference>
<dbReference type="Proteomes" id="UP000294513">
    <property type="component" value="Unassembled WGS sequence"/>
</dbReference>